<evidence type="ECO:0008006" key="3">
    <source>
        <dbReference type="Google" id="ProtNLM"/>
    </source>
</evidence>
<dbReference type="GO" id="GO:0046578">
    <property type="term" value="P:regulation of Ras protein signal transduction"/>
    <property type="evidence" value="ECO:0007669"/>
    <property type="project" value="TreeGrafter"/>
</dbReference>
<accession>A0A2A9NUK1</accession>
<dbReference type="EMBL" id="KZ301988">
    <property type="protein sequence ID" value="PFH51380.1"/>
    <property type="molecule type" value="Genomic_DNA"/>
</dbReference>
<dbReference type="STRING" id="703135.A0A2A9NUK1"/>
<organism evidence="1 2">
    <name type="scientific">Amanita thiersii Skay4041</name>
    <dbReference type="NCBI Taxonomy" id="703135"/>
    <lineage>
        <taxon>Eukaryota</taxon>
        <taxon>Fungi</taxon>
        <taxon>Dikarya</taxon>
        <taxon>Basidiomycota</taxon>
        <taxon>Agaricomycotina</taxon>
        <taxon>Agaricomycetes</taxon>
        <taxon>Agaricomycetidae</taxon>
        <taxon>Agaricales</taxon>
        <taxon>Pluteineae</taxon>
        <taxon>Amanitaceae</taxon>
        <taxon>Amanita</taxon>
    </lineage>
</organism>
<dbReference type="GO" id="GO:0030414">
    <property type="term" value="F:peptidase inhibitor activity"/>
    <property type="evidence" value="ECO:0007669"/>
    <property type="project" value="TreeGrafter"/>
</dbReference>
<keyword evidence="2" id="KW-1185">Reference proteome</keyword>
<dbReference type="Gene3D" id="3.90.280.10">
    <property type="entry name" value="PEBP-like"/>
    <property type="match status" value="1"/>
</dbReference>
<reference evidence="1 2" key="1">
    <citation type="submission" date="2014-02" db="EMBL/GenBank/DDBJ databases">
        <title>Transposable element dynamics among asymbiotic and ectomycorrhizal Amanita fungi.</title>
        <authorList>
            <consortium name="DOE Joint Genome Institute"/>
            <person name="Hess J."/>
            <person name="Skrede I."/>
            <person name="Wolfe B."/>
            <person name="LaButti K."/>
            <person name="Ohm R.A."/>
            <person name="Grigoriev I.V."/>
            <person name="Pringle A."/>
        </authorList>
    </citation>
    <scope>NUCLEOTIDE SEQUENCE [LARGE SCALE GENOMIC DNA]</scope>
    <source>
        <strain evidence="1 2">SKay4041</strain>
    </source>
</reference>
<dbReference type="GO" id="GO:0005543">
    <property type="term" value="F:phospholipid binding"/>
    <property type="evidence" value="ECO:0007669"/>
    <property type="project" value="TreeGrafter"/>
</dbReference>
<proteinExistence type="predicted"/>
<evidence type="ECO:0000313" key="2">
    <source>
        <dbReference type="Proteomes" id="UP000242287"/>
    </source>
</evidence>
<dbReference type="PANTHER" id="PTHR11362">
    <property type="entry name" value="PHOSPHATIDYLETHANOLAMINE-BINDING PROTEIN"/>
    <property type="match status" value="1"/>
</dbReference>
<dbReference type="GO" id="GO:0030162">
    <property type="term" value="P:regulation of proteolysis"/>
    <property type="evidence" value="ECO:0007669"/>
    <property type="project" value="TreeGrafter"/>
</dbReference>
<dbReference type="InterPro" id="IPR008914">
    <property type="entry name" value="PEBP"/>
</dbReference>
<gene>
    <name evidence="1" type="ORF">AMATHDRAFT_142692</name>
</gene>
<dbReference type="OrthoDB" id="2506647at2759"/>
<sequence length="216" mass="22608">MEPLFSLIGNDTTTLANETFVVIMVDPDAPTPTNRSFSQVRHFVGGGYVLDNSTTNSTMLFNTTAALSEYLSPGPPAGSPPHRQVVKFVYVQPPDFNQTAPTLVNASTPILNFNLTTFAEAANLSDPIAGNFFLVGPDDSNSSSTAVSSSVLATSSMSSALLPVTSTNSGPITSTSLITTFASPTATNGGVMLNPLRGIKTALYVCIISVIGYYVI</sequence>
<protein>
    <recommendedName>
        <fullName evidence="3">PEBP-like protein</fullName>
    </recommendedName>
</protein>
<dbReference type="InterPro" id="IPR036610">
    <property type="entry name" value="PEBP-like_sf"/>
</dbReference>
<dbReference type="SUPFAM" id="SSF49777">
    <property type="entry name" value="PEBP-like"/>
    <property type="match status" value="1"/>
</dbReference>
<evidence type="ECO:0000313" key="1">
    <source>
        <dbReference type="EMBL" id="PFH51380.1"/>
    </source>
</evidence>
<dbReference type="InterPro" id="IPR035810">
    <property type="entry name" value="PEBP_euk"/>
</dbReference>
<dbReference type="CDD" id="cd00866">
    <property type="entry name" value="PEBP_euk"/>
    <property type="match status" value="1"/>
</dbReference>
<dbReference type="AlphaFoldDB" id="A0A2A9NUK1"/>
<dbReference type="PANTHER" id="PTHR11362:SF141">
    <property type="entry name" value="PHOSPHATIDYLETHANOLAMINE-BINDING PROTEIN"/>
    <property type="match status" value="1"/>
</dbReference>
<dbReference type="Proteomes" id="UP000242287">
    <property type="component" value="Unassembled WGS sequence"/>
</dbReference>
<name>A0A2A9NUK1_9AGAR</name>
<dbReference type="Pfam" id="PF01161">
    <property type="entry name" value="PBP"/>
    <property type="match status" value="1"/>
</dbReference>